<evidence type="ECO:0000313" key="2">
    <source>
        <dbReference type="Proteomes" id="UP000176504"/>
    </source>
</evidence>
<accession>A0A1F4VDD2</accession>
<evidence type="ECO:0000313" key="1">
    <source>
        <dbReference type="EMBL" id="OGC55286.1"/>
    </source>
</evidence>
<protein>
    <submittedName>
        <fullName evidence="1">Uncharacterized protein</fullName>
    </submittedName>
</protein>
<gene>
    <name evidence="1" type="ORF">A3A78_04915</name>
</gene>
<dbReference type="Proteomes" id="UP000176504">
    <property type="component" value="Unassembled WGS sequence"/>
</dbReference>
<sequence>MSAYRKCLEALRKLPHCADITRRYCSKYSGILLVDGKFVKVKEYNYKIPVVYGIDFLTHDIPTYLLTIAENYLSFLKFFQSLRLLKYPLRSIVSDDNLLIYPMLV</sequence>
<comment type="caution">
    <text evidence="1">The sequence shown here is derived from an EMBL/GenBank/DDBJ whole genome shotgun (WGS) entry which is preliminary data.</text>
</comment>
<dbReference type="AlphaFoldDB" id="A0A1F4VDD2"/>
<proteinExistence type="predicted"/>
<reference evidence="1 2" key="1">
    <citation type="journal article" date="2016" name="Nat. Commun.">
        <title>Thousands of microbial genomes shed light on interconnected biogeochemical processes in an aquifer system.</title>
        <authorList>
            <person name="Anantharaman K."/>
            <person name="Brown C.T."/>
            <person name="Hug L.A."/>
            <person name="Sharon I."/>
            <person name="Castelle C.J."/>
            <person name="Probst A.J."/>
            <person name="Thomas B.C."/>
            <person name="Singh A."/>
            <person name="Wilkins M.J."/>
            <person name="Karaoz U."/>
            <person name="Brodie E.L."/>
            <person name="Williams K.H."/>
            <person name="Hubbard S.S."/>
            <person name="Banfield J.F."/>
        </authorList>
    </citation>
    <scope>NUCLEOTIDE SEQUENCE [LARGE SCALE GENOMIC DNA]</scope>
</reference>
<name>A0A1F4VDD2_UNCKA</name>
<organism evidence="1 2">
    <name type="scientific">candidate division WWE3 bacterium RIFCSPLOWO2_01_FULL_41_18</name>
    <dbReference type="NCBI Taxonomy" id="1802625"/>
    <lineage>
        <taxon>Bacteria</taxon>
        <taxon>Katanobacteria</taxon>
    </lineage>
</organism>
<dbReference type="EMBL" id="MEVI01000003">
    <property type="protein sequence ID" value="OGC55286.1"/>
    <property type="molecule type" value="Genomic_DNA"/>
</dbReference>